<sequence>MKPSLKKIAVVSPIFSDKVSGGSEKLIFQLVELLATDFEITVLTTRSLDYITWKNSIPIQEKIFFYEGTNHSKPIRFEEKTSSLGGKYKILQFTVEKQRNIERFNRLSKKILERPSLQNKESINHWLIEQGPYVPELIQFIESRKSEYDVFFFVSYLYYPLVFGIPLVAEKSIIIPTFHDEPPAYLPVYKEILTDQSSYSFNTPEELNVFRNILGYKPSTYSITGMNLNLGQCSSDPGSENNYADYHHKNTSSDNKNETLSCQLDFSDKAEKSMRRSLRSASAGFGTRCKSSLEKNSNREETPFLLYVGRVDQGKGFLEMAEWFLEWKKNSKLPHKLKIAGKIASKIPNKILEDQNIEFLGFVEEQIKFELLQNCVCLINSSPLESFSIVLMEAWLKGKPALVNGKSDVLKGHCLRSNGGLFYFDRKSFFATLDFILDHPKESFEMGMSGKKYVEQNFNPKTVREKLLRLIDKTIQKNTRVHKRPFDLVHLLNSLSAFLNLLRHIVWYSYF</sequence>
<dbReference type="SUPFAM" id="SSF53756">
    <property type="entry name" value="UDP-Glycosyltransferase/glycogen phosphorylase"/>
    <property type="match status" value="1"/>
</dbReference>
<evidence type="ECO:0000256" key="2">
    <source>
        <dbReference type="SAM" id="Phobius"/>
    </source>
</evidence>
<keyword evidence="1 4" id="KW-0808">Transferase</keyword>
<dbReference type="EMBL" id="AKWO02000073">
    <property type="protein sequence ID" value="EMF99281.1"/>
    <property type="molecule type" value="Genomic_DNA"/>
</dbReference>
<dbReference type="BioCyc" id="LBOR1193007:G11KN-250-MONOMER"/>
<feature type="domain" description="Glycosyl transferase family 1" evidence="3">
    <location>
        <begin position="294"/>
        <end position="404"/>
    </location>
</feature>
<dbReference type="PANTHER" id="PTHR46401">
    <property type="entry name" value="GLYCOSYLTRANSFERASE WBBK-RELATED"/>
    <property type="match status" value="1"/>
</dbReference>
<reference evidence="4 5" key="1">
    <citation type="submission" date="2013-01" db="EMBL/GenBank/DDBJ databases">
        <authorList>
            <person name="Harkins D.M."/>
            <person name="Durkin A.S."/>
            <person name="Brinkac L.M."/>
            <person name="Haft D.H."/>
            <person name="Selengut J.D."/>
            <person name="Sanka R."/>
            <person name="DePew J."/>
            <person name="Purushe J."/>
            <person name="Picardeau M."/>
            <person name="Werts C."/>
            <person name="Goarant C."/>
            <person name="Vinetz J.M."/>
            <person name="Sutton G.G."/>
            <person name="Nierman W.C."/>
            <person name="Fouts D.E."/>
        </authorList>
    </citation>
    <scope>NUCLEOTIDE SEQUENCE [LARGE SCALE GENOMIC DNA]</scope>
    <source>
        <strain evidence="4 5">200701203</strain>
    </source>
</reference>
<dbReference type="GO" id="GO:0009103">
    <property type="term" value="P:lipopolysaccharide biosynthetic process"/>
    <property type="evidence" value="ECO:0007669"/>
    <property type="project" value="TreeGrafter"/>
</dbReference>
<evidence type="ECO:0000313" key="5">
    <source>
        <dbReference type="Proteomes" id="UP000011783"/>
    </source>
</evidence>
<proteinExistence type="predicted"/>
<keyword evidence="2" id="KW-1133">Transmembrane helix</keyword>
<keyword evidence="2" id="KW-0472">Membrane</keyword>
<dbReference type="Gene3D" id="3.40.50.2000">
    <property type="entry name" value="Glycogen Phosphorylase B"/>
    <property type="match status" value="1"/>
</dbReference>
<dbReference type="PANTHER" id="PTHR46401:SF2">
    <property type="entry name" value="GLYCOSYLTRANSFERASE WBBK-RELATED"/>
    <property type="match status" value="1"/>
</dbReference>
<keyword evidence="2" id="KW-0812">Transmembrane</keyword>
<dbReference type="EC" id="2.4.-.-" evidence="4"/>
<organism evidence="4 5">
    <name type="scientific">Leptospira borgpetersenii str. 200701203</name>
    <dbReference type="NCBI Taxonomy" id="1193007"/>
    <lineage>
        <taxon>Bacteria</taxon>
        <taxon>Pseudomonadati</taxon>
        <taxon>Spirochaetota</taxon>
        <taxon>Spirochaetia</taxon>
        <taxon>Leptospirales</taxon>
        <taxon>Leptospiraceae</taxon>
        <taxon>Leptospira</taxon>
    </lineage>
</organism>
<protein>
    <submittedName>
        <fullName evidence="4">Glycosyltransferase, group 1 family protein</fullName>
        <ecNumber evidence="4">2.4.-.-</ecNumber>
    </submittedName>
</protein>
<feature type="transmembrane region" description="Helical" evidence="2">
    <location>
        <begin position="150"/>
        <end position="169"/>
    </location>
</feature>
<dbReference type="Proteomes" id="UP000011783">
    <property type="component" value="Unassembled WGS sequence"/>
</dbReference>
<evidence type="ECO:0000259" key="3">
    <source>
        <dbReference type="Pfam" id="PF00534"/>
    </source>
</evidence>
<name>M3GEA6_LEPBO</name>
<keyword evidence="4" id="KW-0328">Glycosyltransferase</keyword>
<gene>
    <name evidence="4" type="ORF">LEP1GSC123_4823</name>
</gene>
<dbReference type="GO" id="GO:0016757">
    <property type="term" value="F:glycosyltransferase activity"/>
    <property type="evidence" value="ECO:0007669"/>
    <property type="project" value="UniProtKB-KW"/>
</dbReference>
<accession>M3GEA6</accession>
<comment type="caution">
    <text evidence="4">The sequence shown here is derived from an EMBL/GenBank/DDBJ whole genome shotgun (WGS) entry which is preliminary data.</text>
</comment>
<dbReference type="Pfam" id="PF00534">
    <property type="entry name" value="Glycos_transf_1"/>
    <property type="match status" value="1"/>
</dbReference>
<dbReference type="InterPro" id="IPR001296">
    <property type="entry name" value="Glyco_trans_1"/>
</dbReference>
<evidence type="ECO:0000313" key="4">
    <source>
        <dbReference type="EMBL" id="EMF99281.1"/>
    </source>
</evidence>
<evidence type="ECO:0000256" key="1">
    <source>
        <dbReference type="ARBA" id="ARBA00022679"/>
    </source>
</evidence>
<dbReference type="AlphaFoldDB" id="M3GEA6"/>